<comment type="caution">
    <text evidence="3">The sequence shown here is derived from an EMBL/GenBank/DDBJ whole genome shotgun (WGS) entry which is preliminary data.</text>
</comment>
<dbReference type="AlphaFoldDB" id="A0A2W2AEN6"/>
<name>A0A2W2AEN6_9BACT</name>
<dbReference type="PANTHER" id="PTHR12526:SF637">
    <property type="entry name" value="GLYCOSYLTRANSFERASE EPSF-RELATED"/>
    <property type="match status" value="1"/>
</dbReference>
<protein>
    <recommendedName>
        <fullName evidence="5">Glycosyltransferase family 1 protein</fullName>
    </recommendedName>
</protein>
<proteinExistence type="predicted"/>
<feature type="domain" description="Glycosyl transferase family 1" evidence="1">
    <location>
        <begin position="180"/>
        <end position="348"/>
    </location>
</feature>
<evidence type="ECO:0000259" key="2">
    <source>
        <dbReference type="Pfam" id="PF13439"/>
    </source>
</evidence>
<accession>A0A2W2AEN6</accession>
<evidence type="ECO:0000259" key="1">
    <source>
        <dbReference type="Pfam" id="PF00534"/>
    </source>
</evidence>
<dbReference type="Pfam" id="PF13439">
    <property type="entry name" value="Glyco_transf_4"/>
    <property type="match status" value="1"/>
</dbReference>
<feature type="domain" description="Glycosyltransferase subfamily 4-like N-terminal" evidence="2">
    <location>
        <begin position="70"/>
        <end position="170"/>
    </location>
</feature>
<dbReference type="Proteomes" id="UP000248745">
    <property type="component" value="Unassembled WGS sequence"/>
</dbReference>
<evidence type="ECO:0000313" key="4">
    <source>
        <dbReference type="Proteomes" id="UP000248745"/>
    </source>
</evidence>
<dbReference type="GO" id="GO:0016757">
    <property type="term" value="F:glycosyltransferase activity"/>
    <property type="evidence" value="ECO:0007669"/>
    <property type="project" value="InterPro"/>
</dbReference>
<sequence>MPVRPRKILVIDNACYITGSLTSIINMAASIGEQLEFILVLPTGSNAIEYVTAAGLKVYTIPMLEISKSLKSLNYLPRLWKNTKRLLQIIKEENIDVLHINDLYNMLGCTVKRKLPLFPVVYHARLLSTSYIATLYPYFVSMIKRYADKIICVSAAVEKDIHRSSKTDIIYDTVSIKGGEARKKGLEYPEYAQILYLANFVNGKGQQYAIHALKEILNEFPEVKLHFAGGTNSDADERFRQSLMNLARDLGINNSVIFEPKVSNIEGRIKQADIVLNLSESESFSMVTLETMACGVPLVVSDCGGPAEITDQGHYADLVPNRDAQAAAMAVKHILKNPDAAKERAKNGMNFVHEKFDPHITAKHMINIYTQIISKAGD</sequence>
<organism evidence="3 4">
    <name type="scientific">Taibaiella soli</name>
    <dbReference type="NCBI Taxonomy" id="1649169"/>
    <lineage>
        <taxon>Bacteria</taxon>
        <taxon>Pseudomonadati</taxon>
        <taxon>Bacteroidota</taxon>
        <taxon>Chitinophagia</taxon>
        <taxon>Chitinophagales</taxon>
        <taxon>Chitinophagaceae</taxon>
        <taxon>Taibaiella</taxon>
    </lineage>
</organism>
<keyword evidence="4" id="KW-1185">Reference proteome</keyword>
<dbReference type="SUPFAM" id="SSF53756">
    <property type="entry name" value="UDP-Glycosyltransferase/glycogen phosphorylase"/>
    <property type="match status" value="1"/>
</dbReference>
<dbReference type="PANTHER" id="PTHR12526">
    <property type="entry name" value="GLYCOSYLTRANSFERASE"/>
    <property type="match status" value="1"/>
</dbReference>
<dbReference type="Gene3D" id="3.40.50.2000">
    <property type="entry name" value="Glycogen Phosphorylase B"/>
    <property type="match status" value="2"/>
</dbReference>
<reference evidence="3 4" key="1">
    <citation type="submission" date="2018-06" db="EMBL/GenBank/DDBJ databases">
        <title>Mucibacter soli gen. nov., sp. nov., a new member of the family Chitinophagaceae producing mucin.</title>
        <authorList>
            <person name="Kim M.-K."/>
            <person name="Park S."/>
            <person name="Kim T.-S."/>
            <person name="Joung Y."/>
            <person name="Han J.-H."/>
            <person name="Kim S.B."/>
        </authorList>
    </citation>
    <scope>NUCLEOTIDE SEQUENCE [LARGE SCALE GENOMIC DNA]</scope>
    <source>
        <strain evidence="3 4">R1-15</strain>
    </source>
</reference>
<dbReference type="CDD" id="cd03801">
    <property type="entry name" value="GT4_PimA-like"/>
    <property type="match status" value="1"/>
</dbReference>
<dbReference type="OrthoDB" id="596635at2"/>
<evidence type="ECO:0008006" key="5">
    <source>
        <dbReference type="Google" id="ProtNLM"/>
    </source>
</evidence>
<dbReference type="EMBL" id="QKTW01000020">
    <property type="protein sequence ID" value="PZF72032.1"/>
    <property type="molecule type" value="Genomic_DNA"/>
</dbReference>
<dbReference type="InterPro" id="IPR001296">
    <property type="entry name" value="Glyco_trans_1"/>
</dbReference>
<dbReference type="Pfam" id="PF00534">
    <property type="entry name" value="Glycos_transf_1"/>
    <property type="match status" value="1"/>
</dbReference>
<dbReference type="InterPro" id="IPR028098">
    <property type="entry name" value="Glyco_trans_4-like_N"/>
</dbReference>
<evidence type="ECO:0000313" key="3">
    <source>
        <dbReference type="EMBL" id="PZF72032.1"/>
    </source>
</evidence>
<gene>
    <name evidence="3" type="ORF">DN068_15465</name>
</gene>